<gene>
    <name evidence="1" type="ORF">GV64_12670</name>
</gene>
<accession>A0A081KBF5</accession>
<dbReference type="EMBL" id="JOJP01000001">
    <property type="protein sequence ID" value="KEI71481.1"/>
    <property type="molecule type" value="Genomic_DNA"/>
</dbReference>
<comment type="caution">
    <text evidence="1">The sequence shown here is derived from an EMBL/GenBank/DDBJ whole genome shotgun (WGS) entry which is preliminary data.</text>
</comment>
<dbReference type="Proteomes" id="UP000027997">
    <property type="component" value="Unassembled WGS sequence"/>
</dbReference>
<dbReference type="RefSeq" id="WP_020583084.1">
    <property type="nucleotide sequence ID" value="NZ_JOJP01000001.1"/>
</dbReference>
<organism evidence="1 2">
    <name type="scientific">Endozoicomonas elysicola</name>
    <dbReference type="NCBI Taxonomy" id="305900"/>
    <lineage>
        <taxon>Bacteria</taxon>
        <taxon>Pseudomonadati</taxon>
        <taxon>Pseudomonadota</taxon>
        <taxon>Gammaproteobacteria</taxon>
        <taxon>Oceanospirillales</taxon>
        <taxon>Endozoicomonadaceae</taxon>
        <taxon>Endozoicomonas</taxon>
    </lineage>
</organism>
<dbReference type="Pfam" id="PF08856">
    <property type="entry name" value="DUF1826"/>
    <property type="match status" value="1"/>
</dbReference>
<dbReference type="STRING" id="305900.GV64_12670"/>
<sequence length="229" mass="25317">MMSTNPTHTIFPDSLASESAAFRRSVQGQQPAVLSDIYKDDTNIAIWQRKLSPPLQDAVKSYLASNATLETQMVVTQDNVLSGVNEAFQTAEMAELSDDIALLVDMFCCLFGLVRVGLRMQVLDQAMCPKFHVDRVPCRLVTTYQGVATEWLPHETVDHTKLGRGSHGQTDDQSGLYQHKQAIKQLNCGDVALLKGTLWQGNENAGLVHRSPVLPGADKRLLLTLDFIH</sequence>
<reference evidence="1 2" key="1">
    <citation type="submission" date="2014-06" db="EMBL/GenBank/DDBJ databases">
        <title>Whole Genome Sequences of Three Symbiotic Endozoicomonas Bacteria.</title>
        <authorList>
            <person name="Neave M.J."/>
            <person name="Apprill A."/>
            <person name="Voolstra C.R."/>
        </authorList>
    </citation>
    <scope>NUCLEOTIDE SEQUENCE [LARGE SCALE GENOMIC DNA]</scope>
    <source>
        <strain evidence="1 2">DSM 22380</strain>
    </source>
</reference>
<dbReference type="eggNOG" id="ENOG502ZV50">
    <property type="taxonomic scope" value="Bacteria"/>
</dbReference>
<protein>
    <submittedName>
        <fullName evidence="1">Succinylglutamate desuccinylase</fullName>
    </submittedName>
</protein>
<dbReference type="AlphaFoldDB" id="A0A081KBF5"/>
<keyword evidence="2" id="KW-1185">Reference proteome</keyword>
<dbReference type="InterPro" id="IPR014955">
    <property type="entry name" value="DUF1826"/>
</dbReference>
<proteinExistence type="predicted"/>
<name>A0A081KBF5_9GAMM</name>
<evidence type="ECO:0000313" key="1">
    <source>
        <dbReference type="EMBL" id="KEI71481.1"/>
    </source>
</evidence>
<evidence type="ECO:0000313" key="2">
    <source>
        <dbReference type="Proteomes" id="UP000027997"/>
    </source>
</evidence>